<name>A0A7K1UTG8_9NOCA</name>
<dbReference type="AlphaFoldDB" id="A0A7K1UTG8"/>
<evidence type="ECO:0008006" key="5">
    <source>
        <dbReference type="Google" id="ProtNLM"/>
    </source>
</evidence>
<keyword evidence="2" id="KW-0472">Membrane</keyword>
<accession>A0A7K1UTG8</accession>
<keyword evidence="2" id="KW-0812">Transmembrane</keyword>
<organism evidence="3 4">
    <name type="scientific">Nocardia terrae</name>
    <dbReference type="NCBI Taxonomy" id="2675851"/>
    <lineage>
        <taxon>Bacteria</taxon>
        <taxon>Bacillati</taxon>
        <taxon>Actinomycetota</taxon>
        <taxon>Actinomycetes</taxon>
        <taxon>Mycobacteriales</taxon>
        <taxon>Nocardiaceae</taxon>
        <taxon>Nocardia</taxon>
    </lineage>
</organism>
<protein>
    <recommendedName>
        <fullName evidence="5">Intracellular septation protein A</fullName>
    </recommendedName>
</protein>
<evidence type="ECO:0000256" key="1">
    <source>
        <dbReference type="SAM" id="MobiDB-lite"/>
    </source>
</evidence>
<comment type="caution">
    <text evidence="3">The sequence shown here is derived from an EMBL/GenBank/DDBJ whole genome shotgun (WGS) entry which is preliminary data.</text>
</comment>
<dbReference type="EMBL" id="WRPP01000002">
    <property type="protein sequence ID" value="MVU77653.1"/>
    <property type="molecule type" value="Genomic_DNA"/>
</dbReference>
<keyword evidence="2" id="KW-1133">Transmembrane helix</keyword>
<reference evidence="3 4" key="1">
    <citation type="submission" date="2019-12" db="EMBL/GenBank/DDBJ databases">
        <title>Nocardia sp. nov. ET3-3 isolated from soil.</title>
        <authorList>
            <person name="Kanchanasin P."/>
            <person name="Tanasupawat S."/>
            <person name="Yuki M."/>
            <person name="Kudo T."/>
        </authorList>
    </citation>
    <scope>NUCLEOTIDE SEQUENCE [LARGE SCALE GENOMIC DNA]</scope>
    <source>
        <strain evidence="3 4">ET3-3</strain>
    </source>
</reference>
<evidence type="ECO:0000313" key="3">
    <source>
        <dbReference type="EMBL" id="MVU77653.1"/>
    </source>
</evidence>
<gene>
    <name evidence="3" type="ORF">GPX89_10420</name>
</gene>
<sequence length="227" mass="25342">MTMAHPIASESPAPADRTEAQKRAALRRHTARQVIVELVLPIAAYYALRAAGVNPWAALIAPALITLPFLAYDARRHRRVDAVALFTLTMIVVGTAVSLVTGDPRTLLVRDSWLFGAVGLWILATLFTRRPMMRSLARTIVTVKIGEAGYREWDARWDNDSRFRHHLRVMTAVWGAGFTLDAVIRITLAYSLPLDAVPLATTLQWLVVLAFLISFHIFYVTRNGLKV</sequence>
<feature type="transmembrane region" description="Helical" evidence="2">
    <location>
        <begin position="112"/>
        <end position="128"/>
    </location>
</feature>
<feature type="transmembrane region" description="Helical" evidence="2">
    <location>
        <begin position="83"/>
        <end position="100"/>
    </location>
</feature>
<feature type="region of interest" description="Disordered" evidence="1">
    <location>
        <begin position="1"/>
        <end position="22"/>
    </location>
</feature>
<keyword evidence="4" id="KW-1185">Reference proteome</keyword>
<dbReference type="NCBIfam" id="NF041646">
    <property type="entry name" value="VC0807_fam"/>
    <property type="match status" value="1"/>
</dbReference>
<evidence type="ECO:0000256" key="2">
    <source>
        <dbReference type="SAM" id="Phobius"/>
    </source>
</evidence>
<dbReference type="RefSeq" id="WP_157387325.1">
    <property type="nucleotide sequence ID" value="NZ_WRPP01000002.1"/>
</dbReference>
<feature type="transmembrane region" description="Helical" evidence="2">
    <location>
        <begin position="54"/>
        <end position="71"/>
    </location>
</feature>
<proteinExistence type="predicted"/>
<feature type="transmembrane region" description="Helical" evidence="2">
    <location>
        <begin position="169"/>
        <end position="190"/>
    </location>
</feature>
<feature type="transmembrane region" description="Helical" evidence="2">
    <location>
        <begin position="202"/>
        <end position="221"/>
    </location>
</feature>
<dbReference type="Proteomes" id="UP000466794">
    <property type="component" value="Unassembled WGS sequence"/>
</dbReference>
<evidence type="ECO:0000313" key="4">
    <source>
        <dbReference type="Proteomes" id="UP000466794"/>
    </source>
</evidence>